<name>A0ACC2YF42_9PEZI</name>
<comment type="caution">
    <text evidence="1">The sequence shown here is derived from an EMBL/GenBank/DDBJ whole genome shotgun (WGS) entry which is preliminary data.</text>
</comment>
<organism evidence="1 2">
    <name type="scientific">Coniosporium tulheliwenetii</name>
    <dbReference type="NCBI Taxonomy" id="3383036"/>
    <lineage>
        <taxon>Eukaryota</taxon>
        <taxon>Fungi</taxon>
        <taxon>Dikarya</taxon>
        <taxon>Ascomycota</taxon>
        <taxon>Pezizomycotina</taxon>
        <taxon>Dothideomycetes</taxon>
        <taxon>Dothideomycetes incertae sedis</taxon>
        <taxon>Coniosporium</taxon>
    </lineage>
</organism>
<protein>
    <submittedName>
        <fullName evidence="1">Uncharacterized protein</fullName>
    </submittedName>
</protein>
<proteinExistence type="predicted"/>
<gene>
    <name evidence="1" type="ORF">H2199_009167</name>
</gene>
<accession>A0ACC2YF42</accession>
<evidence type="ECO:0000313" key="1">
    <source>
        <dbReference type="EMBL" id="KAJ9633968.1"/>
    </source>
</evidence>
<dbReference type="EMBL" id="JAPDRP010000038">
    <property type="protein sequence ID" value="KAJ9633968.1"/>
    <property type="molecule type" value="Genomic_DNA"/>
</dbReference>
<sequence length="153" mass="16453">MNPKWPLNLAQEEAVVQWIGALTAKGFPPTHALLHARIEAVKHAESPKAPPLGKNYITKLELSRPVAGPARPLGGGATGTPKAKTTPRRPREPAEETTFRDVVEAWITASATGLGGVLVYLKGDVVWAQNKRDKGLWEPVGLEEGLVRAAEGR</sequence>
<keyword evidence="2" id="KW-1185">Reference proteome</keyword>
<evidence type="ECO:0000313" key="2">
    <source>
        <dbReference type="Proteomes" id="UP001172680"/>
    </source>
</evidence>
<reference evidence="1" key="1">
    <citation type="submission" date="2022-10" db="EMBL/GenBank/DDBJ databases">
        <title>Culturing micro-colonial fungi from biological soil crusts in the Mojave desert and describing Neophaeococcomyces mojavensis, and introducing the new genera and species Taxawa tesnikishii.</title>
        <authorList>
            <person name="Kurbessoian T."/>
            <person name="Stajich J.E."/>
        </authorList>
    </citation>
    <scope>NUCLEOTIDE SEQUENCE</scope>
    <source>
        <strain evidence="1">JES_115</strain>
    </source>
</reference>
<dbReference type="Proteomes" id="UP001172680">
    <property type="component" value="Unassembled WGS sequence"/>
</dbReference>